<gene>
    <name evidence="22" type="ORF">GDO81_026271</name>
</gene>
<feature type="domain" description="Glycosyl hydrolase family 30 TIM-barrel" evidence="21">
    <location>
        <begin position="1"/>
        <end position="81"/>
    </location>
</feature>
<comment type="catalytic activity">
    <reaction evidence="11">
        <text>a beta-D-glucosyl-(1&lt;-&gt;1')-N-acylsphing-4-enine + cholesterol = cholesteryl 3-beta-D-glucoside + an N-acylsphing-4-enine</text>
        <dbReference type="Rhea" id="RHEA:58264"/>
        <dbReference type="ChEBI" id="CHEBI:16113"/>
        <dbReference type="ChEBI" id="CHEBI:17495"/>
        <dbReference type="ChEBI" id="CHEBI:22801"/>
        <dbReference type="ChEBI" id="CHEBI:52639"/>
    </reaction>
    <physiologicalReaction direction="left-to-right" evidence="11">
        <dbReference type="Rhea" id="RHEA:58265"/>
    </physiologicalReaction>
    <physiologicalReaction direction="right-to-left" evidence="11">
        <dbReference type="Rhea" id="RHEA:58266"/>
    </physiologicalReaction>
</comment>
<evidence type="ECO:0000256" key="1">
    <source>
        <dbReference type="ARBA" id="ARBA00001013"/>
    </source>
</evidence>
<evidence type="ECO:0000256" key="19">
    <source>
        <dbReference type="RuleBase" id="RU361188"/>
    </source>
</evidence>
<comment type="pathway">
    <text evidence="3">Steroid metabolism; cholesterol metabolism.</text>
</comment>
<evidence type="ECO:0000256" key="9">
    <source>
        <dbReference type="ARBA" id="ARBA00033698"/>
    </source>
</evidence>
<evidence type="ECO:0000256" key="2">
    <source>
        <dbReference type="ARBA" id="ARBA00004207"/>
    </source>
</evidence>
<dbReference type="AlphaFoldDB" id="A0AAV6Z5V2"/>
<comment type="catalytic activity">
    <reaction evidence="9">
        <text>a beta-D-galactosyl-(1&lt;-&gt;1')-N-acylsphing-4-enine + H2O = an N-acylsphing-4-enine + D-galactose</text>
        <dbReference type="Rhea" id="RHEA:14297"/>
        <dbReference type="ChEBI" id="CHEBI:4139"/>
        <dbReference type="ChEBI" id="CHEBI:15377"/>
        <dbReference type="ChEBI" id="CHEBI:18390"/>
        <dbReference type="ChEBI" id="CHEBI:52639"/>
        <dbReference type="EC" id="3.2.1.46"/>
    </reaction>
    <physiologicalReaction direction="left-to-right" evidence="9">
        <dbReference type="Rhea" id="RHEA:14298"/>
    </physiologicalReaction>
</comment>
<dbReference type="GO" id="GO:0004348">
    <property type="term" value="F:glucosylceramidase activity"/>
    <property type="evidence" value="ECO:0007669"/>
    <property type="project" value="UniProtKB-EC"/>
</dbReference>
<feature type="compositionally biased region" description="Basic and acidic residues" evidence="20">
    <location>
        <begin position="126"/>
        <end position="145"/>
    </location>
</feature>
<evidence type="ECO:0000256" key="10">
    <source>
        <dbReference type="ARBA" id="ARBA00033703"/>
    </source>
</evidence>
<evidence type="ECO:0000256" key="11">
    <source>
        <dbReference type="ARBA" id="ARBA00048055"/>
    </source>
</evidence>
<keyword evidence="19" id="KW-0326">Glycosidase</keyword>
<evidence type="ECO:0000256" key="6">
    <source>
        <dbReference type="ARBA" id="ARBA00022801"/>
    </source>
</evidence>
<dbReference type="Pfam" id="PF02055">
    <property type="entry name" value="Glyco_hydro_30"/>
    <property type="match status" value="1"/>
</dbReference>
<evidence type="ECO:0000256" key="14">
    <source>
        <dbReference type="ARBA" id="ARBA00048698"/>
    </source>
</evidence>
<comment type="catalytic activity">
    <reaction evidence="8">
        <text>cholesteryl 3-beta-D-glucoside + H2O = cholesterol + D-glucose</text>
        <dbReference type="Rhea" id="RHEA:11956"/>
        <dbReference type="ChEBI" id="CHEBI:4167"/>
        <dbReference type="ChEBI" id="CHEBI:15377"/>
        <dbReference type="ChEBI" id="CHEBI:16113"/>
        <dbReference type="ChEBI" id="CHEBI:17495"/>
    </reaction>
    <physiologicalReaction direction="left-to-right" evidence="8">
        <dbReference type="Rhea" id="RHEA:11957"/>
    </physiologicalReaction>
</comment>
<proteinExistence type="inferred from homology"/>
<keyword evidence="23" id="KW-1185">Reference proteome</keyword>
<dbReference type="Proteomes" id="UP000824782">
    <property type="component" value="Unassembled WGS sequence"/>
</dbReference>
<evidence type="ECO:0000256" key="7">
    <source>
        <dbReference type="ARBA" id="ARBA00033633"/>
    </source>
</evidence>
<comment type="catalytic activity">
    <reaction evidence="15">
        <text>a beta-D-xylosyl-(1&lt;-&gt;1')-N-acylsphing-4-enine + cholesterol = cholesteryl 3-beta-D-xyloside + an N-acylsphing-4-enine</text>
        <dbReference type="Rhea" id="RHEA:70239"/>
        <dbReference type="ChEBI" id="CHEBI:16113"/>
        <dbReference type="ChEBI" id="CHEBI:52639"/>
        <dbReference type="ChEBI" id="CHEBI:189067"/>
        <dbReference type="ChEBI" id="CHEBI:189068"/>
    </reaction>
    <physiologicalReaction direction="left-to-right" evidence="15">
        <dbReference type="Rhea" id="RHEA:70240"/>
    </physiologicalReaction>
</comment>
<comment type="catalytic activity">
    <reaction evidence="14">
        <text>beta-D-glucosyl-N-dodecanoylsphing-4-enine + cholesterol = N-dodecanoylsphing-4-enine + cholesteryl 3-beta-D-glucoside</text>
        <dbReference type="Rhea" id="RHEA:70307"/>
        <dbReference type="ChEBI" id="CHEBI:16113"/>
        <dbReference type="ChEBI" id="CHEBI:17495"/>
        <dbReference type="ChEBI" id="CHEBI:72956"/>
        <dbReference type="ChEBI" id="CHEBI:76297"/>
    </reaction>
    <physiologicalReaction direction="left-to-right" evidence="14">
        <dbReference type="Rhea" id="RHEA:70308"/>
    </physiologicalReaction>
    <physiologicalReaction direction="right-to-left" evidence="14">
        <dbReference type="Rhea" id="RHEA:70309"/>
    </physiologicalReaction>
</comment>
<comment type="catalytic activity">
    <reaction evidence="10">
        <text>1-(beta-D-galactosyl)-N-dodecanoylsphing-4-enine + cholesterol = cholesteryl 3-beta-D-galactoside + N-dodecanoylsphing-4-enine</text>
        <dbReference type="Rhea" id="RHEA:70255"/>
        <dbReference type="ChEBI" id="CHEBI:16113"/>
        <dbReference type="ChEBI" id="CHEBI:72956"/>
        <dbReference type="ChEBI" id="CHEBI:73432"/>
        <dbReference type="ChEBI" id="CHEBI:189066"/>
    </reaction>
    <physiologicalReaction direction="left-to-right" evidence="10">
        <dbReference type="Rhea" id="RHEA:70256"/>
    </physiologicalReaction>
    <physiologicalReaction direction="right-to-left" evidence="10">
        <dbReference type="Rhea" id="RHEA:70257"/>
    </physiologicalReaction>
</comment>
<keyword evidence="5" id="KW-0732">Signal</keyword>
<sequence>MKGFGGAVTDSAAMNILALSEGSRDNLLRSYFSEEGIGYSVLRVPMASCDFSIRIYTYLDQDGDFSLQNFSLQEEDLRLKVRGPAGGAAQGHTPHTICIPSDPAHPEGQGLVPPTHISVCQSLDRPSLDEDQREDHRQRDPEGISRRPLPQDLGPVLHQVPG</sequence>
<dbReference type="InterPro" id="IPR017853">
    <property type="entry name" value="GH"/>
</dbReference>
<comment type="catalytic activity">
    <reaction evidence="1">
        <text>a beta-D-glucosyl-(1&lt;-&gt;1')-N-acylsphing-4-enine + H2O = an N-acylsphing-4-enine + D-glucose</text>
        <dbReference type="Rhea" id="RHEA:13269"/>
        <dbReference type="ChEBI" id="CHEBI:4167"/>
        <dbReference type="ChEBI" id="CHEBI:15377"/>
        <dbReference type="ChEBI" id="CHEBI:22801"/>
        <dbReference type="ChEBI" id="CHEBI:52639"/>
        <dbReference type="EC" id="3.2.1.45"/>
    </reaction>
    <physiologicalReaction direction="left-to-right" evidence="1">
        <dbReference type="Rhea" id="RHEA:13270"/>
    </physiologicalReaction>
</comment>
<evidence type="ECO:0000313" key="23">
    <source>
        <dbReference type="Proteomes" id="UP000824782"/>
    </source>
</evidence>
<comment type="catalytic activity">
    <reaction evidence="7">
        <text>beta-D-xylosyl-(1&lt;-&gt;1')-N-(9Z-octadecenoyl)-sphing-4-enine + cholesterol = cholesteryl 3-beta-D-xyloside + N-(9Z-octadecenoyl)-sphing-4-enine</text>
        <dbReference type="Rhea" id="RHEA:70251"/>
        <dbReference type="ChEBI" id="CHEBI:16113"/>
        <dbReference type="ChEBI" id="CHEBI:77996"/>
        <dbReference type="ChEBI" id="CHEBI:189067"/>
        <dbReference type="ChEBI" id="CHEBI:189081"/>
    </reaction>
    <physiologicalReaction direction="left-to-right" evidence="7">
        <dbReference type="Rhea" id="RHEA:70252"/>
    </physiologicalReaction>
</comment>
<dbReference type="GO" id="GO:0006680">
    <property type="term" value="P:glucosylceramide catabolic process"/>
    <property type="evidence" value="ECO:0007669"/>
    <property type="project" value="TreeGrafter"/>
</dbReference>
<comment type="catalytic activity">
    <reaction evidence="13">
        <text>a beta-D-galactosyl-(1&lt;-&gt;1')-N-acylsphing-4-enine + cholesterol = cholesteryl 3-beta-D-galactoside + an N-acylsphing-4-enine</text>
        <dbReference type="Rhea" id="RHEA:70235"/>
        <dbReference type="ChEBI" id="CHEBI:16113"/>
        <dbReference type="ChEBI" id="CHEBI:18390"/>
        <dbReference type="ChEBI" id="CHEBI:52639"/>
        <dbReference type="ChEBI" id="CHEBI:189066"/>
    </reaction>
    <physiologicalReaction direction="left-to-right" evidence="13">
        <dbReference type="Rhea" id="RHEA:70236"/>
    </physiologicalReaction>
    <physiologicalReaction direction="right-to-left" evidence="13">
        <dbReference type="Rhea" id="RHEA:70237"/>
    </physiologicalReaction>
</comment>
<evidence type="ECO:0000259" key="21">
    <source>
        <dbReference type="Pfam" id="PF02055"/>
    </source>
</evidence>
<dbReference type="PRINTS" id="PR00843">
    <property type="entry name" value="GLHYDRLASE30"/>
</dbReference>
<dbReference type="SUPFAM" id="SSF51445">
    <property type="entry name" value="(Trans)glycosidases"/>
    <property type="match status" value="1"/>
</dbReference>
<dbReference type="EC" id="3.2.1.45" evidence="19"/>
<dbReference type="GO" id="GO:0004336">
    <property type="term" value="F:galactosylceramidase activity"/>
    <property type="evidence" value="ECO:0007669"/>
    <property type="project" value="UniProtKB-EC"/>
</dbReference>
<comment type="similarity">
    <text evidence="4 19">Belongs to the glycosyl hydrolase 30 family.</text>
</comment>
<evidence type="ECO:0000256" key="18">
    <source>
        <dbReference type="ARBA" id="ARBA00049516"/>
    </source>
</evidence>
<evidence type="ECO:0000256" key="16">
    <source>
        <dbReference type="ARBA" id="ARBA00048880"/>
    </source>
</evidence>
<comment type="catalytic activity">
    <reaction evidence="17">
        <text>beta-D-glucosyl-N-octanoylsphing-4E-enine + cholesterol = N-octanoylsphing-4-enine + cholesteryl 3-beta-D-glucoside</text>
        <dbReference type="Rhea" id="RHEA:70303"/>
        <dbReference type="ChEBI" id="CHEBI:16113"/>
        <dbReference type="ChEBI" id="CHEBI:17495"/>
        <dbReference type="ChEBI" id="CHEBI:45815"/>
        <dbReference type="ChEBI" id="CHEBI:65222"/>
    </reaction>
    <physiologicalReaction direction="left-to-right" evidence="17">
        <dbReference type="Rhea" id="RHEA:70304"/>
    </physiologicalReaction>
    <physiologicalReaction direction="right-to-left" evidence="17">
        <dbReference type="Rhea" id="RHEA:70305"/>
    </physiologicalReaction>
</comment>
<dbReference type="EMBL" id="WNYA01004587">
    <property type="protein sequence ID" value="KAG8542687.1"/>
    <property type="molecule type" value="Genomic_DNA"/>
</dbReference>
<evidence type="ECO:0000256" key="8">
    <source>
        <dbReference type="ARBA" id="ARBA00033646"/>
    </source>
</evidence>
<reference evidence="22" key="1">
    <citation type="thesis" date="2020" institute="ProQuest LLC" country="789 East Eisenhower Parkway, Ann Arbor, MI, USA">
        <title>Comparative Genomics and Chromosome Evolution.</title>
        <authorList>
            <person name="Mudd A.B."/>
        </authorList>
    </citation>
    <scope>NUCLEOTIDE SEQUENCE</scope>
    <source>
        <strain evidence="22">237g6f4</strain>
        <tissue evidence="22">Blood</tissue>
    </source>
</reference>
<evidence type="ECO:0000256" key="3">
    <source>
        <dbReference type="ARBA" id="ARBA00004731"/>
    </source>
</evidence>
<dbReference type="InterPro" id="IPR033453">
    <property type="entry name" value="Glyco_hydro_30_TIM-barrel"/>
</dbReference>
<dbReference type="PANTHER" id="PTHR11069">
    <property type="entry name" value="GLUCOSYLCERAMIDASE"/>
    <property type="match status" value="1"/>
</dbReference>
<evidence type="ECO:0000256" key="20">
    <source>
        <dbReference type="SAM" id="MobiDB-lite"/>
    </source>
</evidence>
<keyword evidence="6 19" id="KW-0378">Hydrolase</keyword>
<protein>
    <recommendedName>
        <fullName evidence="19">Glucosylceramidase</fullName>
        <ecNumber evidence="19">3.2.1.45</ecNumber>
    </recommendedName>
</protein>
<dbReference type="PANTHER" id="PTHR11069:SF23">
    <property type="entry name" value="LYSOSOMAL ACID GLUCOSYLCERAMIDASE"/>
    <property type="match status" value="1"/>
</dbReference>
<evidence type="ECO:0000313" key="22">
    <source>
        <dbReference type="EMBL" id="KAG8542687.1"/>
    </source>
</evidence>
<comment type="catalytic activity">
    <reaction evidence="12">
        <text>beta-D-glucosyl-(1&lt;-&gt;1)-N-octadecanoylsphing-4-enine + cholesterol = cholesteryl 3-beta-D-glucoside + N-octadecanoylsphing-4-enine</text>
        <dbReference type="Rhea" id="RHEA:70311"/>
        <dbReference type="ChEBI" id="CHEBI:16113"/>
        <dbReference type="ChEBI" id="CHEBI:17495"/>
        <dbReference type="ChEBI" id="CHEBI:72961"/>
        <dbReference type="ChEBI" id="CHEBI:84719"/>
    </reaction>
    <physiologicalReaction direction="left-to-right" evidence="12">
        <dbReference type="Rhea" id="RHEA:70312"/>
    </physiologicalReaction>
    <physiologicalReaction direction="right-to-left" evidence="12">
        <dbReference type="Rhea" id="RHEA:70313"/>
    </physiologicalReaction>
</comment>
<comment type="catalytic activity">
    <reaction evidence="18">
        <text>beta-D-glucosyl-N-(9Z-octadecenoyl)-sphing-4E-enine + cholesterol = N-(9Z-octadecenoyl)-sphing-4-enine + cholesteryl 3-beta-D-glucoside</text>
        <dbReference type="Rhea" id="RHEA:58324"/>
        <dbReference type="ChEBI" id="CHEBI:16113"/>
        <dbReference type="ChEBI" id="CHEBI:17495"/>
        <dbReference type="ChEBI" id="CHEBI:77996"/>
        <dbReference type="ChEBI" id="CHEBI:139140"/>
    </reaction>
    <physiologicalReaction direction="left-to-right" evidence="18">
        <dbReference type="Rhea" id="RHEA:58325"/>
    </physiologicalReaction>
    <physiologicalReaction direction="right-to-left" evidence="18">
        <dbReference type="Rhea" id="RHEA:58326"/>
    </physiologicalReaction>
</comment>
<name>A0AAV6Z5V2_ENGPU</name>
<comment type="caution">
    <text evidence="22">The sequence shown here is derived from an EMBL/GenBank/DDBJ whole genome shotgun (WGS) entry which is preliminary data.</text>
</comment>
<dbReference type="GO" id="GO:0005765">
    <property type="term" value="C:lysosomal membrane"/>
    <property type="evidence" value="ECO:0007669"/>
    <property type="project" value="UniProtKB-SubCell"/>
</dbReference>
<organism evidence="22 23">
    <name type="scientific">Engystomops pustulosus</name>
    <name type="common">Tungara frog</name>
    <name type="synonym">Physalaemus pustulosus</name>
    <dbReference type="NCBI Taxonomy" id="76066"/>
    <lineage>
        <taxon>Eukaryota</taxon>
        <taxon>Metazoa</taxon>
        <taxon>Chordata</taxon>
        <taxon>Craniata</taxon>
        <taxon>Vertebrata</taxon>
        <taxon>Euteleostomi</taxon>
        <taxon>Amphibia</taxon>
        <taxon>Batrachia</taxon>
        <taxon>Anura</taxon>
        <taxon>Neobatrachia</taxon>
        <taxon>Hyloidea</taxon>
        <taxon>Leptodactylidae</taxon>
        <taxon>Leiuperinae</taxon>
        <taxon>Engystomops</taxon>
    </lineage>
</organism>
<keyword evidence="19" id="KW-0443">Lipid metabolism</keyword>
<evidence type="ECO:0000256" key="5">
    <source>
        <dbReference type="ARBA" id="ARBA00022729"/>
    </source>
</evidence>
<keyword evidence="19" id="KW-0746">Sphingolipid metabolism</keyword>
<evidence type="ECO:0000256" key="17">
    <source>
        <dbReference type="ARBA" id="ARBA00049379"/>
    </source>
</evidence>
<evidence type="ECO:0000256" key="12">
    <source>
        <dbReference type="ARBA" id="ARBA00048111"/>
    </source>
</evidence>
<dbReference type="InterPro" id="IPR001139">
    <property type="entry name" value="Glyco_hydro_30"/>
</dbReference>
<comment type="subcellular location">
    <subcellularLocation>
        <location evidence="2">Lysosome membrane</location>
        <topology evidence="2">Peripheral membrane protein</topology>
        <orientation evidence="2">Lumenal side</orientation>
    </subcellularLocation>
</comment>
<comment type="catalytic activity">
    <reaction evidence="16">
        <text>beta-D-glucosyl-(1&lt;-&gt;1')-N-(15Z-tetracosenoyl)-sphing-4-enine + cholesterol = N-(15Z-tetracosenoyl)-sphing-4-enine + cholesteryl 3-beta-D-glucoside</text>
        <dbReference type="Rhea" id="RHEA:70315"/>
        <dbReference type="ChEBI" id="CHEBI:16113"/>
        <dbReference type="ChEBI" id="CHEBI:17495"/>
        <dbReference type="ChEBI" id="CHEBI:74450"/>
        <dbReference type="ChEBI" id="CHEBI:76302"/>
    </reaction>
    <physiologicalReaction direction="left-to-right" evidence="16">
        <dbReference type="Rhea" id="RHEA:70316"/>
    </physiologicalReaction>
    <physiologicalReaction direction="right-to-left" evidence="16">
        <dbReference type="Rhea" id="RHEA:70317"/>
    </physiologicalReaction>
</comment>
<evidence type="ECO:0000256" key="4">
    <source>
        <dbReference type="ARBA" id="ARBA00005382"/>
    </source>
</evidence>
<feature type="region of interest" description="Disordered" evidence="20">
    <location>
        <begin position="84"/>
        <end position="162"/>
    </location>
</feature>
<evidence type="ECO:0000256" key="15">
    <source>
        <dbReference type="ARBA" id="ARBA00048817"/>
    </source>
</evidence>
<accession>A0AAV6Z5V2</accession>
<evidence type="ECO:0000256" key="13">
    <source>
        <dbReference type="ARBA" id="ARBA00048182"/>
    </source>
</evidence>
<dbReference type="Gene3D" id="3.20.20.80">
    <property type="entry name" value="Glycosidases"/>
    <property type="match status" value="1"/>
</dbReference>